<dbReference type="Proteomes" id="UP001230220">
    <property type="component" value="Unassembled WGS sequence"/>
</dbReference>
<feature type="DNA-binding region" description="H-T-H motif" evidence="2">
    <location>
        <begin position="32"/>
        <end position="51"/>
    </location>
</feature>
<keyword evidence="5" id="KW-1185">Reference proteome</keyword>
<dbReference type="Pfam" id="PF00440">
    <property type="entry name" value="TetR_N"/>
    <property type="match status" value="1"/>
</dbReference>
<name>A0ABU0E836_9FIRM</name>
<organism evidence="4 5">
    <name type="scientific">Breznakia pachnodae</name>
    <dbReference type="NCBI Taxonomy" id="265178"/>
    <lineage>
        <taxon>Bacteria</taxon>
        <taxon>Bacillati</taxon>
        <taxon>Bacillota</taxon>
        <taxon>Erysipelotrichia</taxon>
        <taxon>Erysipelotrichales</taxon>
        <taxon>Erysipelotrichaceae</taxon>
        <taxon>Breznakia</taxon>
    </lineage>
</organism>
<dbReference type="PRINTS" id="PR00455">
    <property type="entry name" value="HTHTETR"/>
</dbReference>
<feature type="domain" description="HTH tetR-type" evidence="3">
    <location>
        <begin position="9"/>
        <end position="69"/>
    </location>
</feature>
<evidence type="ECO:0000256" key="2">
    <source>
        <dbReference type="PROSITE-ProRule" id="PRU00335"/>
    </source>
</evidence>
<dbReference type="PANTHER" id="PTHR43479">
    <property type="entry name" value="ACREF/ENVCD OPERON REPRESSOR-RELATED"/>
    <property type="match status" value="1"/>
</dbReference>
<dbReference type="Gene3D" id="1.10.357.10">
    <property type="entry name" value="Tetracycline Repressor, domain 2"/>
    <property type="match status" value="1"/>
</dbReference>
<comment type="caution">
    <text evidence="4">The sequence shown here is derived from an EMBL/GenBank/DDBJ whole genome shotgun (WGS) entry which is preliminary data.</text>
</comment>
<dbReference type="InterPro" id="IPR001647">
    <property type="entry name" value="HTH_TetR"/>
</dbReference>
<evidence type="ECO:0000259" key="3">
    <source>
        <dbReference type="PROSITE" id="PS50977"/>
    </source>
</evidence>
<dbReference type="PANTHER" id="PTHR43479:SF11">
    <property type="entry name" value="ACREF_ENVCD OPERON REPRESSOR-RELATED"/>
    <property type="match status" value="1"/>
</dbReference>
<gene>
    <name evidence="4" type="ORF">J2S15_003801</name>
</gene>
<dbReference type="EMBL" id="JAUSUR010000009">
    <property type="protein sequence ID" value="MDQ0363040.1"/>
    <property type="molecule type" value="Genomic_DNA"/>
</dbReference>
<dbReference type="PROSITE" id="PS50977">
    <property type="entry name" value="HTH_TETR_2"/>
    <property type="match status" value="1"/>
</dbReference>
<dbReference type="InterPro" id="IPR050624">
    <property type="entry name" value="HTH-type_Tx_Regulator"/>
</dbReference>
<sequence length="212" mass="24611">MARVVKEYDERREEFLDISEKLFSVKGYNKTSVQDIIKEIGVAKGTFYYYFKSKEEIMDAIIMRYVDIQLAIANKILNEDLPANEKMKKLFLTLGGSTERKDNLTENLHEVNNKEMHVKSIVEAVKGLTPILTQIVEQGIAENVYDVENPRETIEFMFTGSQFLLDDGIFDWSVEEILQKALVFTKTMDKVFSAKSGSFYFIYELYDSVFNR</sequence>
<evidence type="ECO:0000256" key="1">
    <source>
        <dbReference type="ARBA" id="ARBA00023125"/>
    </source>
</evidence>
<dbReference type="InterPro" id="IPR049149">
    <property type="entry name" value="TetR/AcrR_C"/>
</dbReference>
<dbReference type="PROSITE" id="PS01081">
    <property type="entry name" value="HTH_TETR_1"/>
    <property type="match status" value="1"/>
</dbReference>
<dbReference type="InterPro" id="IPR023772">
    <property type="entry name" value="DNA-bd_HTH_TetR-type_CS"/>
</dbReference>
<reference evidence="4 5" key="1">
    <citation type="submission" date="2023-07" db="EMBL/GenBank/DDBJ databases">
        <title>Genomic Encyclopedia of Type Strains, Phase IV (KMG-IV): sequencing the most valuable type-strain genomes for metagenomic binning, comparative biology and taxonomic classification.</title>
        <authorList>
            <person name="Goeker M."/>
        </authorList>
    </citation>
    <scope>NUCLEOTIDE SEQUENCE [LARGE SCALE GENOMIC DNA]</scope>
    <source>
        <strain evidence="4 5">DSM 16784</strain>
    </source>
</reference>
<dbReference type="SUPFAM" id="SSF46689">
    <property type="entry name" value="Homeodomain-like"/>
    <property type="match status" value="1"/>
</dbReference>
<evidence type="ECO:0000313" key="4">
    <source>
        <dbReference type="EMBL" id="MDQ0363040.1"/>
    </source>
</evidence>
<evidence type="ECO:0000313" key="5">
    <source>
        <dbReference type="Proteomes" id="UP001230220"/>
    </source>
</evidence>
<proteinExistence type="predicted"/>
<accession>A0ABU0E836</accession>
<dbReference type="RefSeq" id="WP_307411514.1">
    <property type="nucleotide sequence ID" value="NZ_JAUSUR010000009.1"/>
</dbReference>
<keyword evidence="1 2" id="KW-0238">DNA-binding</keyword>
<protein>
    <submittedName>
        <fullName evidence="4">AcrR family transcriptional regulator</fullName>
    </submittedName>
</protein>
<dbReference type="Pfam" id="PF21303">
    <property type="entry name" value="TetR_C_39"/>
    <property type="match status" value="1"/>
</dbReference>
<dbReference type="InterPro" id="IPR009057">
    <property type="entry name" value="Homeodomain-like_sf"/>
</dbReference>